<feature type="region of interest" description="Disordered" evidence="1">
    <location>
        <begin position="140"/>
        <end position="159"/>
    </location>
</feature>
<feature type="region of interest" description="Disordered" evidence="1">
    <location>
        <begin position="32"/>
        <end position="104"/>
    </location>
</feature>
<evidence type="ECO:0000313" key="2">
    <source>
        <dbReference type="EMBL" id="KAJ1179609.1"/>
    </source>
</evidence>
<evidence type="ECO:0000256" key="1">
    <source>
        <dbReference type="SAM" id="MobiDB-lite"/>
    </source>
</evidence>
<keyword evidence="3" id="KW-1185">Reference proteome</keyword>
<gene>
    <name evidence="2" type="ORF">NDU88_004843</name>
</gene>
<organism evidence="2 3">
    <name type="scientific">Pleurodeles waltl</name>
    <name type="common">Iberian ribbed newt</name>
    <dbReference type="NCBI Taxonomy" id="8319"/>
    <lineage>
        <taxon>Eukaryota</taxon>
        <taxon>Metazoa</taxon>
        <taxon>Chordata</taxon>
        <taxon>Craniata</taxon>
        <taxon>Vertebrata</taxon>
        <taxon>Euteleostomi</taxon>
        <taxon>Amphibia</taxon>
        <taxon>Batrachia</taxon>
        <taxon>Caudata</taxon>
        <taxon>Salamandroidea</taxon>
        <taxon>Salamandridae</taxon>
        <taxon>Pleurodelinae</taxon>
        <taxon>Pleurodeles</taxon>
    </lineage>
</organism>
<accession>A0AAV7TTY4</accession>
<protein>
    <submittedName>
        <fullName evidence="2">Uncharacterized protein</fullName>
    </submittedName>
</protein>
<dbReference type="EMBL" id="JANPWB010000006">
    <property type="protein sequence ID" value="KAJ1179609.1"/>
    <property type="molecule type" value="Genomic_DNA"/>
</dbReference>
<name>A0AAV7TTY4_PLEWA</name>
<evidence type="ECO:0000313" key="3">
    <source>
        <dbReference type="Proteomes" id="UP001066276"/>
    </source>
</evidence>
<proteinExistence type="predicted"/>
<sequence length="209" mass="20727">MSIPAQHLSHHICVCCDPCKSGWIEGAPVRAASVPPTDGKDHLIPPPAKVKKGPASSRGKSHHPPSKAAAKHREDSAKLPAATAKVGKGHKTKGKSPQGMVPPSEGLVIAISSGMSATCTTCTAAATTSVCSILPKDQPSEAAGDGLVSPSNTTDTGTTASTGSISAAATAASSAAATTTCTTICTATCPAVPVYRTSAAAPVGSRPRL</sequence>
<dbReference type="Proteomes" id="UP001066276">
    <property type="component" value="Chromosome 3_2"/>
</dbReference>
<dbReference type="AlphaFoldDB" id="A0AAV7TTY4"/>
<comment type="caution">
    <text evidence="2">The sequence shown here is derived from an EMBL/GenBank/DDBJ whole genome shotgun (WGS) entry which is preliminary data.</text>
</comment>
<reference evidence="2" key="1">
    <citation type="journal article" date="2022" name="bioRxiv">
        <title>Sequencing and chromosome-scale assembly of the giantPleurodeles waltlgenome.</title>
        <authorList>
            <person name="Brown T."/>
            <person name="Elewa A."/>
            <person name="Iarovenko S."/>
            <person name="Subramanian E."/>
            <person name="Araus A.J."/>
            <person name="Petzold A."/>
            <person name="Susuki M."/>
            <person name="Suzuki K.-i.T."/>
            <person name="Hayashi T."/>
            <person name="Toyoda A."/>
            <person name="Oliveira C."/>
            <person name="Osipova E."/>
            <person name="Leigh N.D."/>
            <person name="Simon A."/>
            <person name="Yun M.H."/>
        </authorList>
    </citation>
    <scope>NUCLEOTIDE SEQUENCE</scope>
    <source>
        <strain evidence="2">20211129_DDA</strain>
        <tissue evidence="2">Liver</tissue>
    </source>
</reference>